<keyword evidence="3" id="KW-1185">Reference proteome</keyword>
<dbReference type="AlphaFoldDB" id="A0A0M6YGC4"/>
<evidence type="ECO:0000256" key="1">
    <source>
        <dbReference type="SAM" id="MobiDB-lite"/>
    </source>
</evidence>
<gene>
    <name evidence="2" type="ORF">JDO7802_00992</name>
</gene>
<accession>A0A0M6YGC4</accession>
<dbReference type="Proteomes" id="UP000049222">
    <property type="component" value="Unassembled WGS sequence"/>
</dbReference>
<reference evidence="2 3" key="1">
    <citation type="submission" date="2015-07" db="EMBL/GenBank/DDBJ databases">
        <authorList>
            <person name="Noorani M."/>
        </authorList>
    </citation>
    <scope>NUCLEOTIDE SEQUENCE [LARGE SCALE GENOMIC DNA]</scope>
    <source>
        <strain evidence="2 3">CECT 7802</strain>
    </source>
</reference>
<evidence type="ECO:0000313" key="2">
    <source>
        <dbReference type="EMBL" id="CTQ48984.1"/>
    </source>
</evidence>
<protein>
    <submittedName>
        <fullName evidence="2">Uncharacterized protein</fullName>
    </submittedName>
</protein>
<proteinExistence type="predicted"/>
<sequence length="66" mass="6896">MTKDWIIDVLGDLRGFARANGLPTLAEELEGALAVAALEIAQPPTGQAERDGAETGRLAESARMCG</sequence>
<name>A0A0M6YGC4_9RHOB</name>
<dbReference type="EMBL" id="CXSU01000011">
    <property type="protein sequence ID" value="CTQ48984.1"/>
    <property type="molecule type" value="Genomic_DNA"/>
</dbReference>
<evidence type="ECO:0000313" key="3">
    <source>
        <dbReference type="Proteomes" id="UP000049222"/>
    </source>
</evidence>
<dbReference type="RefSeq" id="WP_144430528.1">
    <property type="nucleotide sequence ID" value="NZ_CXSU01000011.1"/>
</dbReference>
<organism evidence="2 3">
    <name type="scientific">Jannaschia donghaensis</name>
    <dbReference type="NCBI Taxonomy" id="420998"/>
    <lineage>
        <taxon>Bacteria</taxon>
        <taxon>Pseudomonadati</taxon>
        <taxon>Pseudomonadota</taxon>
        <taxon>Alphaproteobacteria</taxon>
        <taxon>Rhodobacterales</taxon>
        <taxon>Roseobacteraceae</taxon>
        <taxon>Jannaschia</taxon>
    </lineage>
</organism>
<feature type="region of interest" description="Disordered" evidence="1">
    <location>
        <begin position="44"/>
        <end position="66"/>
    </location>
</feature>
<dbReference type="STRING" id="420998.JDO7802_00992"/>